<dbReference type="InterPro" id="IPR026302">
    <property type="entry name" value="NEDD4-bd_p2"/>
</dbReference>
<dbReference type="Ensembl" id="ENSOMET00000013972.1">
    <property type="protein sequence ID" value="ENSOMEP00000001581.1"/>
    <property type="gene ID" value="ENSOMEG00000002460.1"/>
</dbReference>
<dbReference type="PaxDb" id="30732-ENSOMEP00000001581"/>
<dbReference type="PANTHER" id="PTHR13308:SF23">
    <property type="entry name" value="NEDD4-BINDING PROTEIN 2-LIKE 2"/>
    <property type="match status" value="1"/>
</dbReference>
<organism evidence="1 2">
    <name type="scientific">Oryzias melastigma</name>
    <name type="common">Marine medaka</name>
    <dbReference type="NCBI Taxonomy" id="30732"/>
    <lineage>
        <taxon>Eukaryota</taxon>
        <taxon>Metazoa</taxon>
        <taxon>Chordata</taxon>
        <taxon>Craniata</taxon>
        <taxon>Vertebrata</taxon>
        <taxon>Euteleostomi</taxon>
        <taxon>Actinopterygii</taxon>
        <taxon>Neopterygii</taxon>
        <taxon>Teleostei</taxon>
        <taxon>Neoteleostei</taxon>
        <taxon>Acanthomorphata</taxon>
        <taxon>Ovalentaria</taxon>
        <taxon>Atherinomorphae</taxon>
        <taxon>Beloniformes</taxon>
        <taxon>Adrianichthyidae</taxon>
        <taxon>Oryziinae</taxon>
        <taxon>Oryzias</taxon>
    </lineage>
</organism>
<accession>A0A3B3B7N2</accession>
<dbReference type="Proteomes" id="UP000261560">
    <property type="component" value="Unplaced"/>
</dbReference>
<dbReference type="GO" id="GO:0000122">
    <property type="term" value="P:negative regulation of transcription by RNA polymerase II"/>
    <property type="evidence" value="ECO:0007669"/>
    <property type="project" value="TreeGrafter"/>
</dbReference>
<reference evidence="1" key="2">
    <citation type="submission" date="2025-09" db="UniProtKB">
        <authorList>
            <consortium name="Ensembl"/>
        </authorList>
    </citation>
    <scope>IDENTIFICATION</scope>
</reference>
<protein>
    <submittedName>
        <fullName evidence="1">Uncharacterized protein</fullName>
    </submittedName>
</protein>
<keyword evidence="2" id="KW-1185">Reference proteome</keyword>
<proteinExistence type="predicted"/>
<evidence type="ECO:0000313" key="1">
    <source>
        <dbReference type="Ensembl" id="ENSOMEP00000001581.1"/>
    </source>
</evidence>
<dbReference type="GO" id="GO:0003714">
    <property type="term" value="F:transcription corepressor activity"/>
    <property type="evidence" value="ECO:0007669"/>
    <property type="project" value="TreeGrafter"/>
</dbReference>
<dbReference type="GeneTree" id="ENSGT01000000220888"/>
<sequence>MRGLPGSGKSTMARSPVIIDNTNLEAWEMKPYVKMVSYLFQRNKTNKTKKLVHLRNTPSGGGLTNMKPKKYCLKAKY</sequence>
<name>A0A3B3B7N2_ORYME</name>
<dbReference type="PANTHER" id="PTHR13308">
    <property type="entry name" value="NEDD4-BINDING PROTEIN 2-LIKE 1"/>
    <property type="match status" value="1"/>
</dbReference>
<dbReference type="GO" id="GO:0005634">
    <property type="term" value="C:nucleus"/>
    <property type="evidence" value="ECO:0007669"/>
    <property type="project" value="TreeGrafter"/>
</dbReference>
<evidence type="ECO:0000313" key="2">
    <source>
        <dbReference type="Proteomes" id="UP000261560"/>
    </source>
</evidence>
<dbReference type="AlphaFoldDB" id="A0A3B3B7N2"/>
<reference evidence="1" key="1">
    <citation type="submission" date="2025-08" db="UniProtKB">
        <authorList>
            <consortium name="Ensembl"/>
        </authorList>
    </citation>
    <scope>IDENTIFICATION</scope>
</reference>